<evidence type="ECO:0000313" key="10">
    <source>
        <dbReference type="Proteomes" id="UP000663929"/>
    </source>
</evidence>
<dbReference type="EMBL" id="CP071793">
    <property type="protein sequence ID" value="QTD48642.1"/>
    <property type="molecule type" value="Genomic_DNA"/>
</dbReference>
<evidence type="ECO:0000259" key="8">
    <source>
        <dbReference type="Pfam" id="PF01583"/>
    </source>
</evidence>
<evidence type="ECO:0000256" key="7">
    <source>
        <dbReference type="SAM" id="MobiDB-lite"/>
    </source>
</evidence>
<gene>
    <name evidence="9" type="primary">cysC</name>
    <name evidence="9" type="ORF">J3U87_23930</name>
</gene>
<dbReference type="Pfam" id="PF01583">
    <property type="entry name" value="APS_kinase"/>
    <property type="match status" value="1"/>
</dbReference>
<dbReference type="GO" id="GO:0004020">
    <property type="term" value="F:adenylylsulfate kinase activity"/>
    <property type="evidence" value="ECO:0007669"/>
    <property type="project" value="UniProtKB-EC"/>
</dbReference>
<dbReference type="UniPathway" id="UPA00140">
    <property type="reaction ID" value="UER00205"/>
</dbReference>
<keyword evidence="6 9" id="KW-0418">Kinase</keyword>
<dbReference type="Proteomes" id="UP000663929">
    <property type="component" value="Chromosome"/>
</dbReference>
<dbReference type="InterPro" id="IPR002891">
    <property type="entry name" value="APS"/>
</dbReference>
<keyword evidence="3 6" id="KW-0808">Transferase</keyword>
<comment type="pathway">
    <text evidence="6">Sulfur metabolism; hydrogen sulfide biosynthesis; sulfite from sulfate: step 2/3.</text>
</comment>
<dbReference type="GO" id="GO:0005737">
    <property type="term" value="C:cytoplasm"/>
    <property type="evidence" value="ECO:0007669"/>
    <property type="project" value="TreeGrafter"/>
</dbReference>
<proteinExistence type="inferred from homology"/>
<feature type="region of interest" description="Disordered" evidence="7">
    <location>
        <begin position="1"/>
        <end position="22"/>
    </location>
</feature>
<dbReference type="RefSeq" id="WP_237378295.1">
    <property type="nucleotide sequence ID" value="NZ_CP071793.1"/>
</dbReference>
<dbReference type="NCBIfam" id="TIGR00455">
    <property type="entry name" value="apsK"/>
    <property type="match status" value="1"/>
</dbReference>
<comment type="catalytic activity">
    <reaction evidence="1 6">
        <text>adenosine 5'-phosphosulfate + ATP = 3'-phosphoadenylyl sulfate + ADP + H(+)</text>
        <dbReference type="Rhea" id="RHEA:24152"/>
        <dbReference type="ChEBI" id="CHEBI:15378"/>
        <dbReference type="ChEBI" id="CHEBI:30616"/>
        <dbReference type="ChEBI" id="CHEBI:58243"/>
        <dbReference type="ChEBI" id="CHEBI:58339"/>
        <dbReference type="ChEBI" id="CHEBI:456216"/>
        <dbReference type="EC" id="2.7.1.25"/>
    </reaction>
</comment>
<evidence type="ECO:0000256" key="5">
    <source>
        <dbReference type="ARBA" id="ARBA00022840"/>
    </source>
</evidence>
<dbReference type="PANTHER" id="PTHR42700:SF1">
    <property type="entry name" value="SULFATE ADENYLYLTRANSFERASE"/>
    <property type="match status" value="1"/>
</dbReference>
<keyword evidence="10" id="KW-1185">Reference proteome</keyword>
<dbReference type="NCBIfam" id="NF003013">
    <property type="entry name" value="PRK03846.1"/>
    <property type="match status" value="1"/>
</dbReference>
<protein>
    <recommendedName>
        <fullName evidence="2 6">Adenylyl-sulfate kinase</fullName>
        <ecNumber evidence="2 6">2.7.1.25</ecNumber>
    </recommendedName>
</protein>
<dbReference type="SUPFAM" id="SSF52540">
    <property type="entry name" value="P-loop containing nucleoside triphosphate hydrolases"/>
    <property type="match status" value="1"/>
</dbReference>
<dbReference type="InterPro" id="IPR050512">
    <property type="entry name" value="Sulf_AdTrans/APS_kinase"/>
</dbReference>
<comment type="similarity">
    <text evidence="6">Belongs to the APS kinase family.</text>
</comment>
<dbReference type="PANTHER" id="PTHR42700">
    <property type="entry name" value="SULFATE ADENYLYLTRANSFERASE"/>
    <property type="match status" value="1"/>
</dbReference>
<evidence type="ECO:0000256" key="3">
    <source>
        <dbReference type="ARBA" id="ARBA00022679"/>
    </source>
</evidence>
<dbReference type="GO" id="GO:0004781">
    <property type="term" value="F:sulfate adenylyltransferase (ATP) activity"/>
    <property type="evidence" value="ECO:0007669"/>
    <property type="project" value="TreeGrafter"/>
</dbReference>
<evidence type="ECO:0000256" key="1">
    <source>
        <dbReference type="ARBA" id="ARBA00001823"/>
    </source>
</evidence>
<feature type="domain" description="APS kinase" evidence="8">
    <location>
        <begin position="84"/>
        <end position="231"/>
    </location>
</feature>
<dbReference type="Gene3D" id="3.40.50.300">
    <property type="entry name" value="P-loop containing nucleotide triphosphate hydrolases"/>
    <property type="match status" value="1"/>
</dbReference>
<keyword evidence="5 6" id="KW-0067">ATP-binding</keyword>
<comment type="function">
    <text evidence="6">Catalyzes the synthesis of activated sulfate.</text>
</comment>
<dbReference type="AlphaFoldDB" id="A0A8A4THJ5"/>
<sequence length="252" mass="27285">MATMPEHHSPKADPSPAAHRPERGASRHWRWLLAAPVPLAVWLTTRRWDLTLAIALLELGVHAVLARLTRAKAPAAEVGERAVQPVVIWLTGLSGAGKSTIAQALIPLLEREGHRVAWLDGDITRGILPKLGFTKADRDANVLKTGFIARTLETHGITVVASYISPYRETRAKVGAMCRHFVEVHLNTPLSTCEARDVKGLYAKARAGEIQHFTGIDDPYEEPEAPAVRIDTSEVTVAEACAQILAKVSGGG</sequence>
<dbReference type="GO" id="GO:0005524">
    <property type="term" value="F:ATP binding"/>
    <property type="evidence" value="ECO:0007669"/>
    <property type="project" value="UniProtKB-KW"/>
</dbReference>
<feature type="compositionally biased region" description="Basic and acidic residues" evidence="7">
    <location>
        <begin position="1"/>
        <end position="11"/>
    </location>
</feature>
<evidence type="ECO:0000256" key="2">
    <source>
        <dbReference type="ARBA" id="ARBA00012121"/>
    </source>
</evidence>
<dbReference type="GO" id="GO:0070814">
    <property type="term" value="P:hydrogen sulfide biosynthetic process"/>
    <property type="evidence" value="ECO:0007669"/>
    <property type="project" value="UniProtKB-UniPathway"/>
</dbReference>
<dbReference type="InterPro" id="IPR059117">
    <property type="entry name" value="APS_kinase_dom"/>
</dbReference>
<evidence type="ECO:0000256" key="4">
    <source>
        <dbReference type="ARBA" id="ARBA00022741"/>
    </source>
</evidence>
<evidence type="ECO:0000313" key="9">
    <source>
        <dbReference type="EMBL" id="QTD48642.1"/>
    </source>
</evidence>
<organism evidence="9 10">
    <name type="scientific">Sulfidibacter corallicola</name>
    <dbReference type="NCBI Taxonomy" id="2818388"/>
    <lineage>
        <taxon>Bacteria</taxon>
        <taxon>Pseudomonadati</taxon>
        <taxon>Acidobacteriota</taxon>
        <taxon>Holophagae</taxon>
        <taxon>Acanthopleuribacterales</taxon>
        <taxon>Acanthopleuribacteraceae</taxon>
        <taxon>Sulfidibacter</taxon>
    </lineage>
</organism>
<dbReference type="EC" id="2.7.1.25" evidence="2 6"/>
<evidence type="ECO:0000256" key="6">
    <source>
        <dbReference type="RuleBase" id="RU004347"/>
    </source>
</evidence>
<dbReference type="KEGG" id="scor:J3U87_23930"/>
<dbReference type="InterPro" id="IPR027417">
    <property type="entry name" value="P-loop_NTPase"/>
</dbReference>
<name>A0A8A4THJ5_SULCO</name>
<reference evidence="9" key="1">
    <citation type="submission" date="2021-03" db="EMBL/GenBank/DDBJ databases">
        <title>Acanthopleuribacteraceae sp. M133.</title>
        <authorList>
            <person name="Wang G."/>
        </authorList>
    </citation>
    <scope>NUCLEOTIDE SEQUENCE</scope>
    <source>
        <strain evidence="9">M133</strain>
    </source>
</reference>
<accession>A0A8A4THJ5</accession>
<dbReference type="GO" id="GO:0019379">
    <property type="term" value="P:sulfate assimilation, phosphoadenylyl sulfate reduction by phosphoadenylyl-sulfate reductase (thioredoxin)"/>
    <property type="evidence" value="ECO:0007669"/>
    <property type="project" value="TreeGrafter"/>
</dbReference>
<keyword evidence="4 6" id="KW-0547">Nucleotide-binding</keyword>
<dbReference type="CDD" id="cd02027">
    <property type="entry name" value="APSK"/>
    <property type="match status" value="1"/>
</dbReference>
<dbReference type="GO" id="GO:0010134">
    <property type="term" value="P:sulfate assimilation via adenylyl sulfate reduction"/>
    <property type="evidence" value="ECO:0007669"/>
    <property type="project" value="TreeGrafter"/>
</dbReference>